<keyword evidence="4" id="KW-1185">Reference proteome</keyword>
<dbReference type="EMBL" id="JBGBPQ010000001">
    <property type="protein sequence ID" value="KAL1530711.1"/>
    <property type="molecule type" value="Genomic_DNA"/>
</dbReference>
<protein>
    <submittedName>
        <fullName evidence="3">Uncharacterized protein</fullName>
    </submittedName>
</protein>
<feature type="region of interest" description="Disordered" evidence="1">
    <location>
        <begin position="92"/>
        <end position="237"/>
    </location>
</feature>
<dbReference type="PRINTS" id="PR01217">
    <property type="entry name" value="PRICHEXTENSN"/>
</dbReference>
<sequence length="314" mass="32506">MPSACDDSYSACAGALRAQGASQFCELRIEAFAHQLTALGIDYDAPYFATSVKDICAHTCAAHGFHSEWYALRCASPGAGAAQPAGLPVLVPSPAPSLQHSTPQGPASLMDALLAAPPPPPPPPLLPLSPTHPPNHPSTPPPAPLLLHTSPSTPPPTPTPPRPRPPPPPVSPPLHALHTPGSDIADSHASRPADPPLPRSGTSPPPAPLSPPFGVGAALEPSNSSTRPSQTIEIDGSHAPHEEAPSAFMNVVLVVLAIVALVVVLAGARHCLWAQRRKSRNLAYNDYGGLILSRRPGSSVKCSTEEIQAMCGYS</sequence>
<reference evidence="3 4" key="1">
    <citation type="journal article" date="2024" name="Science">
        <title>Giant polyketide synthase enzymes in the biosynthesis of giant marine polyether toxins.</title>
        <authorList>
            <person name="Fallon T.R."/>
            <person name="Shende V.V."/>
            <person name="Wierzbicki I.H."/>
            <person name="Pendleton A.L."/>
            <person name="Watervoot N.F."/>
            <person name="Auber R.P."/>
            <person name="Gonzalez D.J."/>
            <person name="Wisecaver J.H."/>
            <person name="Moore B.S."/>
        </authorList>
    </citation>
    <scope>NUCLEOTIDE SEQUENCE [LARGE SCALE GENOMIC DNA]</scope>
    <source>
        <strain evidence="3 4">12B1</strain>
    </source>
</reference>
<evidence type="ECO:0000256" key="2">
    <source>
        <dbReference type="SAM" id="Phobius"/>
    </source>
</evidence>
<feature type="compositionally biased region" description="Pro residues" evidence="1">
    <location>
        <begin position="152"/>
        <end position="172"/>
    </location>
</feature>
<gene>
    <name evidence="3" type="ORF">AB1Y20_001610</name>
</gene>
<feature type="compositionally biased region" description="Pro residues" evidence="1">
    <location>
        <begin position="116"/>
        <end position="144"/>
    </location>
</feature>
<dbReference type="AlphaFoldDB" id="A0AB34KCI5"/>
<dbReference type="Proteomes" id="UP001515480">
    <property type="component" value="Unassembled WGS sequence"/>
</dbReference>
<evidence type="ECO:0000256" key="1">
    <source>
        <dbReference type="SAM" id="MobiDB-lite"/>
    </source>
</evidence>
<organism evidence="3 4">
    <name type="scientific">Prymnesium parvum</name>
    <name type="common">Toxic golden alga</name>
    <dbReference type="NCBI Taxonomy" id="97485"/>
    <lineage>
        <taxon>Eukaryota</taxon>
        <taxon>Haptista</taxon>
        <taxon>Haptophyta</taxon>
        <taxon>Prymnesiophyceae</taxon>
        <taxon>Prymnesiales</taxon>
        <taxon>Prymnesiaceae</taxon>
        <taxon>Prymnesium</taxon>
    </lineage>
</organism>
<keyword evidence="2" id="KW-0812">Transmembrane</keyword>
<comment type="caution">
    <text evidence="3">The sequence shown here is derived from an EMBL/GenBank/DDBJ whole genome shotgun (WGS) entry which is preliminary data.</text>
</comment>
<evidence type="ECO:0000313" key="3">
    <source>
        <dbReference type="EMBL" id="KAL1530711.1"/>
    </source>
</evidence>
<name>A0AB34KCI5_PRYPA</name>
<feature type="compositionally biased region" description="Pro residues" evidence="1">
    <location>
        <begin position="193"/>
        <end position="211"/>
    </location>
</feature>
<feature type="compositionally biased region" description="Polar residues" evidence="1">
    <location>
        <begin position="221"/>
        <end position="232"/>
    </location>
</feature>
<accession>A0AB34KCI5</accession>
<keyword evidence="2" id="KW-1133">Transmembrane helix</keyword>
<proteinExistence type="predicted"/>
<evidence type="ECO:0000313" key="4">
    <source>
        <dbReference type="Proteomes" id="UP001515480"/>
    </source>
</evidence>
<feature type="transmembrane region" description="Helical" evidence="2">
    <location>
        <begin position="247"/>
        <end position="268"/>
    </location>
</feature>
<keyword evidence="2" id="KW-0472">Membrane</keyword>